<dbReference type="PANTHER" id="PTHR32305:SF15">
    <property type="entry name" value="PROTEIN RHSA-RELATED"/>
    <property type="match status" value="1"/>
</dbReference>
<name>A0A7X5TSD1_9GAMM</name>
<comment type="caution">
    <text evidence="4">The sequence shown here is derived from an EMBL/GenBank/DDBJ whole genome shotgun (WGS) entry which is preliminary data.</text>
</comment>
<dbReference type="EMBL" id="JAAQTL010000002">
    <property type="protein sequence ID" value="NID17237.1"/>
    <property type="molecule type" value="Genomic_DNA"/>
</dbReference>
<dbReference type="NCBIfam" id="TIGR01643">
    <property type="entry name" value="YD_repeat_2x"/>
    <property type="match status" value="3"/>
</dbReference>
<dbReference type="InterPro" id="IPR056823">
    <property type="entry name" value="TEN-like_YD-shell"/>
</dbReference>
<organism evidence="4 5">
    <name type="scientific">Luteibacter yeojuensis</name>
    <dbReference type="NCBI Taxonomy" id="345309"/>
    <lineage>
        <taxon>Bacteria</taxon>
        <taxon>Pseudomonadati</taxon>
        <taxon>Pseudomonadota</taxon>
        <taxon>Gammaproteobacteria</taxon>
        <taxon>Lysobacterales</taxon>
        <taxon>Rhodanobacteraceae</taxon>
        <taxon>Luteibacter</taxon>
    </lineage>
</organism>
<evidence type="ECO:0000313" key="5">
    <source>
        <dbReference type="Proteomes" id="UP000518878"/>
    </source>
</evidence>
<dbReference type="SUPFAM" id="SSF49265">
    <property type="entry name" value="Fibronectin type III"/>
    <property type="match status" value="3"/>
</dbReference>
<dbReference type="SUPFAM" id="SSF101898">
    <property type="entry name" value="NHL repeat"/>
    <property type="match status" value="1"/>
</dbReference>
<dbReference type="InterPro" id="IPR003961">
    <property type="entry name" value="FN3_dom"/>
</dbReference>
<evidence type="ECO:0000313" key="4">
    <source>
        <dbReference type="EMBL" id="NID17237.1"/>
    </source>
</evidence>
<feature type="domain" description="Fibronectin type-III" evidence="3">
    <location>
        <begin position="1539"/>
        <end position="1613"/>
    </location>
</feature>
<dbReference type="Pfam" id="PF25023">
    <property type="entry name" value="TEN_YD-shell"/>
    <property type="match status" value="1"/>
</dbReference>
<dbReference type="RefSeq" id="WP_166701025.1">
    <property type="nucleotide sequence ID" value="NZ_JAAQTL010000002.1"/>
</dbReference>
<dbReference type="Gene3D" id="2.180.10.10">
    <property type="entry name" value="RHS repeat-associated core"/>
    <property type="match status" value="1"/>
</dbReference>
<dbReference type="Proteomes" id="UP000518878">
    <property type="component" value="Unassembled WGS sequence"/>
</dbReference>
<dbReference type="PANTHER" id="PTHR32305">
    <property type="match status" value="1"/>
</dbReference>
<proteinExistence type="predicted"/>
<dbReference type="InterPro" id="IPR036116">
    <property type="entry name" value="FN3_sf"/>
</dbReference>
<evidence type="ECO:0000259" key="3">
    <source>
        <dbReference type="SMART" id="SM00060"/>
    </source>
</evidence>
<evidence type="ECO:0000256" key="2">
    <source>
        <dbReference type="SAM" id="SignalP"/>
    </source>
</evidence>
<dbReference type="InterPro" id="IPR006530">
    <property type="entry name" value="YD"/>
</dbReference>
<keyword evidence="1" id="KW-0677">Repeat</keyword>
<sequence length="1801" mass="193011">MGASRRSRTRDAVFACVLGMMTTAVTAQSVSIESEWKKLLRVNEDIQPLGPDAFGESISTYDGSLSFRQVDLEAKGNGLPIIVERTIHARPVGGPNAYVFELAAQGFTDWDMTVPQLETLSAETRFTDEDGHDESFWYFIDEPQRCTRFYGAGTIDVPTKPGEDGVMWTPNQWWHGIQLKIPGAGAQDVLQRDPGNNNVPQMTRADGSAMPFTAVTRQNWALGCENTAGVGETFVAVAPDGTRYWLDRLSWRPTSTLAHPGGGALKRRVVTLQASRAEDRFGRRLSYSYDANNRLTSITADDGRSVTFTYAQWQHSSGLFPVGERITTVTQHAATGDRTWTYTYGGTADEPVLASVTLPNSSSWSFSNMKALATGQSAQPDKLRVDYEGCVYTAGGTPVSDVATLTHPSGLTGTFTLTSVVRGRSNVPRRCILDRGVNIIQIPHAYVSSAISQKHYTGAGVDQLWSFTYSPANASWNTDCTSGCTNTVWTQETDPDGSRVVHTFSNQWGSTETLLKREDTYPVGGVNPTRSEITEYAAATAGPWPSRLGDNLQGLMNHDQTEMLSPVSKRTLLQDGDTYQWQVASGSFDVFARPLTVNRGTVGMAGQSTRTERTTYNDDLAHWVLGQTRKLEVIEPTATTTVSETIFDALARPTERKSFGRTVMTYGWNGGDLASFTDGNAHTTSLSNYRRGIPQLVTYPDTHTQTAVVDDLGQIVSATDQRGVTTGYHYDGIGRLTQVDYQTEANGKTWAPKIFTYEFVGSEPGIAGSHWRRTVTHHDRADIQRFDALLHPISSEQRRASDGALTITTLANYDWRGNQTFASYPIAGSAAYDPTQKGVRHIFDALGRETSSTRDAGDDVVLTTGTAYLSGARRKFTDPRGNEITTTFQVFDAPSYEQPLRVQAPEGVDQVIDRTIFGDVLAIHQMGADPRGEKLYKYDAFHRACRVIEPETGNTVMQYDGADNVVQTARGIAVSGDGCLSATDMPAGSTVVRSFDAMNRLTSVAYPDGSPSVTLTYDGLGNPATAQAGVDTIWSYARNNVNLMSLERLQVDGRQWDIAYDYDAKGALSAITYPDGKIVGYTPDALGRATQAGTYATAVSYFPDGNLESFAFGSGAAYFARENDRMTLQDFTYGTAAATVIDQTLTYDRTDNITHIEDHLGGGQRSKTFTYDALNRLVTAESVPLWGKDTYHYDVLNNITGIDTLNGGVTTGRTYTYGASNRLDSITTTDGVTSSYAYDVRGNVTSRAGQVLAFDLADRLSGIAGIADYAYDANGRRVKQTPAGAVLPKYSAYSASGQLMWEYNPSTQRAKDYIYLGKKLVAAAENVHETLIGFVGGVTESGVIATLNGWACSQGSTDPVPVEVFIDGPAGTGTPMGSPVLANKPSSATDTAMCGTGGTAYGFAITIPEAVRLDHAGAPIYVVAHSNIGGPDQQLANSGVPFVPASASAPDTPASATAVVAGDLASITVSWAASARTTAYQVEKQFNGGAWSSLYTGTNLSTVFGGPADGNWTFRVRACVTVNCSIEKVSNTVTVAHIPPAPATISVPATSNGPITVSWSAATYAATYHLEQSINGGAWTLAYSGAATSKALTVGVTGTYTYRVTGCNGSGVCGPYKTSGGVVVTIPPSGTPSISAPAAVHNGAWTVSWSGVAGATRYALYERYNGGGWGLVQNTAAGSWPTSNRPDGSYNYYVNACNAGGCGPNSAVVTVTVTNVPPAPTNVHAVDAFSGSHETLTITWNATPGATYHEVLRNNTTTTWHVNMPTLKQLVETGPIGEIILYGYQVRACNAYGCSAWVSAT</sequence>
<evidence type="ECO:0000256" key="1">
    <source>
        <dbReference type="ARBA" id="ARBA00022737"/>
    </source>
</evidence>
<dbReference type="InterPro" id="IPR050708">
    <property type="entry name" value="T6SS_VgrG/RHS"/>
</dbReference>
<feature type="signal peptide" evidence="2">
    <location>
        <begin position="1"/>
        <end position="27"/>
    </location>
</feature>
<accession>A0A7X5TSD1</accession>
<dbReference type="Gene3D" id="2.60.40.10">
    <property type="entry name" value="Immunoglobulins"/>
    <property type="match status" value="4"/>
</dbReference>
<protein>
    <submittedName>
        <fullName evidence="4">RHS repeat protein</fullName>
    </submittedName>
</protein>
<feature type="domain" description="Fibronectin type-III" evidence="3">
    <location>
        <begin position="1447"/>
        <end position="1525"/>
    </location>
</feature>
<keyword evidence="5" id="KW-1185">Reference proteome</keyword>
<dbReference type="SMART" id="SM00060">
    <property type="entry name" value="FN3"/>
    <property type="match status" value="4"/>
</dbReference>
<dbReference type="Pfam" id="PF05593">
    <property type="entry name" value="RHS_repeat"/>
    <property type="match status" value="3"/>
</dbReference>
<dbReference type="InterPro" id="IPR013783">
    <property type="entry name" value="Ig-like_fold"/>
</dbReference>
<reference evidence="4 5" key="1">
    <citation type="journal article" date="2006" name="Int. J. Syst. Evol. Microbiol.">
        <title>Dyella yeojuensis sp. nov., isolated from greenhouse soil in Korea.</title>
        <authorList>
            <person name="Kim B.Y."/>
            <person name="Weon H.Y."/>
            <person name="Lee K.H."/>
            <person name="Seok S.J."/>
            <person name="Kwon S.W."/>
            <person name="Go S.J."/>
            <person name="Stackebrandt E."/>
        </authorList>
    </citation>
    <scope>NUCLEOTIDE SEQUENCE [LARGE SCALE GENOMIC DNA]</scope>
    <source>
        <strain evidence="4 5">DSM 17673</strain>
    </source>
</reference>
<dbReference type="InterPro" id="IPR031325">
    <property type="entry name" value="RHS_repeat"/>
</dbReference>
<keyword evidence="2" id="KW-0732">Signal</keyword>
<feature type="domain" description="Fibronectin type-III" evidence="3">
    <location>
        <begin position="1717"/>
        <end position="1795"/>
    </location>
</feature>
<feature type="chain" id="PRO_5030800145" evidence="2">
    <location>
        <begin position="28"/>
        <end position="1801"/>
    </location>
</feature>
<feature type="domain" description="Fibronectin type-III" evidence="3">
    <location>
        <begin position="1629"/>
        <end position="1703"/>
    </location>
</feature>
<gene>
    <name evidence="4" type="ORF">HBF32_17300</name>
</gene>